<protein>
    <submittedName>
        <fullName evidence="3">G protein-coupled receptor</fullName>
    </submittedName>
</protein>
<dbReference type="AlphaFoldDB" id="A0A1I7Y219"/>
<feature type="transmembrane region" description="Helical" evidence="1">
    <location>
        <begin position="89"/>
        <end position="109"/>
    </location>
</feature>
<dbReference type="Proteomes" id="UP000095287">
    <property type="component" value="Unplaced"/>
</dbReference>
<feature type="transmembrane region" description="Helical" evidence="1">
    <location>
        <begin position="12"/>
        <end position="30"/>
    </location>
</feature>
<keyword evidence="1" id="KW-0812">Transmembrane</keyword>
<sequence length="316" mass="35725">MLDVVFNRALDLSMLIHIPVKLFSMYIVFFHSPNEMGALPFFILNVMFWNFLGNVLGATLHVNPQFPSSCFQADGPISVITDDPHVHHLFFGGIFGCVLNCALALSLAFPYRYLVFVFPGLVKGTNMRYGACLCAGIHLLYTVVYAFIYSQFMLVDTTEPDLSAEDRFCHWSHGWHKNIFFIGFSTAIVISLATMSAFSLLLRYSLQNMTCFLSKSTLEVHRKFLLYLLINTAVPLAFGGFPTMIFLFCAYYPHIVFAREISLLCIFIMVNHGAVYSLVTLVTFKPYNYAARRAILHLLLPKPSTVHHMVISSPRG</sequence>
<feature type="transmembrane region" description="Helical" evidence="1">
    <location>
        <begin position="179"/>
        <end position="203"/>
    </location>
</feature>
<dbReference type="Pfam" id="PF10318">
    <property type="entry name" value="7TM_GPCR_Srh"/>
    <property type="match status" value="1"/>
</dbReference>
<organism evidence="2 3">
    <name type="scientific">Steinernema glaseri</name>
    <dbReference type="NCBI Taxonomy" id="37863"/>
    <lineage>
        <taxon>Eukaryota</taxon>
        <taxon>Metazoa</taxon>
        <taxon>Ecdysozoa</taxon>
        <taxon>Nematoda</taxon>
        <taxon>Chromadorea</taxon>
        <taxon>Rhabditida</taxon>
        <taxon>Tylenchina</taxon>
        <taxon>Panagrolaimomorpha</taxon>
        <taxon>Strongyloidoidea</taxon>
        <taxon>Steinernematidae</taxon>
        <taxon>Steinernema</taxon>
    </lineage>
</organism>
<reference evidence="3" key="1">
    <citation type="submission" date="2016-11" db="UniProtKB">
        <authorList>
            <consortium name="WormBaseParasite"/>
        </authorList>
    </citation>
    <scope>IDENTIFICATION</scope>
</reference>
<dbReference type="InterPro" id="IPR019422">
    <property type="entry name" value="7TM_GPCR_serpentine_rcpt_Srh"/>
</dbReference>
<proteinExistence type="predicted"/>
<dbReference type="WBParaSite" id="L893_g11943.t1">
    <property type="protein sequence ID" value="L893_g11943.t1"/>
    <property type="gene ID" value="L893_g11943"/>
</dbReference>
<feature type="transmembrane region" description="Helical" evidence="1">
    <location>
        <begin position="261"/>
        <end position="284"/>
    </location>
</feature>
<evidence type="ECO:0000313" key="2">
    <source>
        <dbReference type="Proteomes" id="UP000095287"/>
    </source>
</evidence>
<keyword evidence="1" id="KW-1133">Transmembrane helix</keyword>
<evidence type="ECO:0000313" key="3">
    <source>
        <dbReference type="WBParaSite" id="L893_g11943.t1"/>
    </source>
</evidence>
<feature type="transmembrane region" description="Helical" evidence="1">
    <location>
        <begin position="42"/>
        <end position="62"/>
    </location>
</feature>
<name>A0A1I7Y219_9BILA</name>
<accession>A0A1I7Y219</accession>
<keyword evidence="2" id="KW-1185">Reference proteome</keyword>
<keyword evidence="1" id="KW-0472">Membrane</keyword>
<evidence type="ECO:0000256" key="1">
    <source>
        <dbReference type="SAM" id="Phobius"/>
    </source>
</evidence>
<feature type="transmembrane region" description="Helical" evidence="1">
    <location>
        <begin position="224"/>
        <end position="255"/>
    </location>
</feature>
<feature type="transmembrane region" description="Helical" evidence="1">
    <location>
        <begin position="129"/>
        <end position="148"/>
    </location>
</feature>